<accession>A0A6J5KSA4</accession>
<keyword evidence="1" id="KW-0812">Transmembrane</keyword>
<proteinExistence type="predicted"/>
<evidence type="ECO:0000256" key="1">
    <source>
        <dbReference type="SAM" id="Phobius"/>
    </source>
</evidence>
<protein>
    <submittedName>
        <fullName evidence="2">Uncharacterized protein</fullName>
    </submittedName>
</protein>
<keyword evidence="1" id="KW-0472">Membrane</keyword>
<dbReference type="EMBL" id="LR796178">
    <property type="protein sequence ID" value="CAB4124142.1"/>
    <property type="molecule type" value="Genomic_DNA"/>
</dbReference>
<organism evidence="2">
    <name type="scientific">uncultured Caudovirales phage</name>
    <dbReference type="NCBI Taxonomy" id="2100421"/>
    <lineage>
        <taxon>Viruses</taxon>
        <taxon>Duplodnaviria</taxon>
        <taxon>Heunggongvirae</taxon>
        <taxon>Uroviricota</taxon>
        <taxon>Caudoviricetes</taxon>
        <taxon>Peduoviridae</taxon>
        <taxon>Maltschvirus</taxon>
        <taxon>Maltschvirus maltsch</taxon>
    </lineage>
</organism>
<sequence>MEIDVNLTAIVGGLIVLALGILWVALKKTKTKTHYNEVPDYIYNPPIELRNSDPIAFDDTPVVMEVAVRTKKKATKKSPAKKRAATKKK</sequence>
<feature type="transmembrane region" description="Helical" evidence="1">
    <location>
        <begin position="6"/>
        <end position="26"/>
    </location>
</feature>
<evidence type="ECO:0000313" key="2">
    <source>
        <dbReference type="EMBL" id="CAB4124142.1"/>
    </source>
</evidence>
<name>A0A6J5KSA4_9CAUD</name>
<gene>
    <name evidence="2" type="ORF">UFOVP49_28</name>
</gene>
<reference evidence="2" key="1">
    <citation type="submission" date="2020-04" db="EMBL/GenBank/DDBJ databases">
        <authorList>
            <person name="Chiriac C."/>
            <person name="Salcher M."/>
            <person name="Ghai R."/>
            <person name="Kavagutti S V."/>
        </authorList>
    </citation>
    <scope>NUCLEOTIDE SEQUENCE</scope>
</reference>
<keyword evidence="1" id="KW-1133">Transmembrane helix</keyword>